<dbReference type="Proteomes" id="UP000012174">
    <property type="component" value="Unassembled WGS sequence"/>
</dbReference>
<dbReference type="EMBL" id="KB706180">
    <property type="protein sequence ID" value="EMR68794.1"/>
    <property type="molecule type" value="Genomic_DNA"/>
</dbReference>
<gene>
    <name evidence="1" type="ORF">UCREL1_4176</name>
</gene>
<proteinExistence type="predicted"/>
<keyword evidence="2" id="KW-1185">Reference proteome</keyword>
<sequence>MPMPTVSPLGANDSFAPDSEMPSFPFNEFEFFDADDSQNTTPNPDFIDLHAGNPLHFADPKALIGNPPGQITEAKIFDSVDERIEDERLKRSFPYLEPYR</sequence>
<evidence type="ECO:0000313" key="2">
    <source>
        <dbReference type="Proteomes" id="UP000012174"/>
    </source>
</evidence>
<name>M7SQP8_EUTLA</name>
<dbReference type="HOGENOM" id="CLU_2306114_0_0_1"/>
<dbReference type="AlphaFoldDB" id="M7SQP8"/>
<dbReference type="STRING" id="1287681.M7SQP8"/>
<organism evidence="1 2">
    <name type="scientific">Eutypa lata (strain UCR-EL1)</name>
    <name type="common">Grapevine dieback disease fungus</name>
    <name type="synonym">Eutypa armeniacae</name>
    <dbReference type="NCBI Taxonomy" id="1287681"/>
    <lineage>
        <taxon>Eukaryota</taxon>
        <taxon>Fungi</taxon>
        <taxon>Dikarya</taxon>
        <taxon>Ascomycota</taxon>
        <taxon>Pezizomycotina</taxon>
        <taxon>Sordariomycetes</taxon>
        <taxon>Xylariomycetidae</taxon>
        <taxon>Xylariales</taxon>
        <taxon>Diatrypaceae</taxon>
        <taxon>Eutypa</taxon>
    </lineage>
</organism>
<protein>
    <submittedName>
        <fullName evidence="1">Uncharacterized protein</fullName>
    </submittedName>
</protein>
<accession>M7SQP8</accession>
<dbReference type="KEGG" id="ela:UCREL1_4176"/>
<evidence type="ECO:0000313" key="1">
    <source>
        <dbReference type="EMBL" id="EMR68794.1"/>
    </source>
</evidence>
<reference evidence="2" key="1">
    <citation type="journal article" date="2013" name="Genome Announc.">
        <title>Draft genome sequence of the grapevine dieback fungus Eutypa lata UCR-EL1.</title>
        <authorList>
            <person name="Blanco-Ulate B."/>
            <person name="Rolshausen P.E."/>
            <person name="Cantu D."/>
        </authorList>
    </citation>
    <scope>NUCLEOTIDE SEQUENCE [LARGE SCALE GENOMIC DNA]</scope>
    <source>
        <strain evidence="2">UCR-EL1</strain>
    </source>
</reference>